<dbReference type="EMBL" id="JADKNH010000003">
    <property type="protein sequence ID" value="MBF4692556.1"/>
    <property type="molecule type" value="Genomic_DNA"/>
</dbReference>
<keyword evidence="2" id="KW-1185">Reference proteome</keyword>
<evidence type="ECO:0000313" key="2">
    <source>
        <dbReference type="Proteomes" id="UP000614200"/>
    </source>
</evidence>
<gene>
    <name evidence="1" type="ORF">ISU02_05475</name>
</gene>
<dbReference type="Proteomes" id="UP000614200">
    <property type="component" value="Unassembled WGS sequence"/>
</dbReference>
<reference evidence="1 2" key="1">
    <citation type="submission" date="2020-11" db="EMBL/GenBank/DDBJ databases">
        <title>Fusibacter basophilias sp. nov.</title>
        <authorList>
            <person name="Qiu D."/>
        </authorList>
    </citation>
    <scope>NUCLEOTIDE SEQUENCE [LARGE SCALE GENOMIC DNA]</scope>
    <source>
        <strain evidence="1 2">Q10-2</strain>
    </source>
</reference>
<proteinExistence type="predicted"/>
<accession>A0ABR9ZQF8</accession>
<sequence length="57" mass="6318">MLPTLGTEEIEMMAQGLNRVYLGLIEAATHSSKDVAKYVKNQNWKSLKISSVTAHLT</sequence>
<organism evidence="1 2">
    <name type="scientific">Fusibacter ferrireducens</name>
    <dbReference type="NCBI Taxonomy" id="2785058"/>
    <lineage>
        <taxon>Bacteria</taxon>
        <taxon>Bacillati</taxon>
        <taxon>Bacillota</taxon>
        <taxon>Clostridia</taxon>
        <taxon>Eubacteriales</taxon>
        <taxon>Eubacteriales Family XII. Incertae Sedis</taxon>
        <taxon>Fusibacter</taxon>
    </lineage>
</organism>
<protein>
    <submittedName>
        <fullName evidence="1">Uncharacterized protein</fullName>
    </submittedName>
</protein>
<evidence type="ECO:0000313" key="1">
    <source>
        <dbReference type="EMBL" id="MBF4692556.1"/>
    </source>
</evidence>
<comment type="caution">
    <text evidence="1">The sequence shown here is derived from an EMBL/GenBank/DDBJ whole genome shotgun (WGS) entry which is preliminary data.</text>
</comment>
<name>A0ABR9ZQF8_9FIRM</name>